<feature type="region of interest" description="Disordered" evidence="1">
    <location>
        <begin position="390"/>
        <end position="417"/>
    </location>
</feature>
<dbReference type="STRING" id="937218.SAMN06297251_1332"/>
<dbReference type="Proteomes" id="UP000192656">
    <property type="component" value="Unassembled WGS sequence"/>
</dbReference>
<reference evidence="3 4" key="1">
    <citation type="submission" date="2017-04" db="EMBL/GenBank/DDBJ databases">
        <authorList>
            <person name="Afonso C.L."/>
            <person name="Miller P.J."/>
            <person name="Scott M.A."/>
            <person name="Spackman E."/>
            <person name="Goraichik I."/>
            <person name="Dimitrov K.M."/>
            <person name="Suarez D.L."/>
            <person name="Swayne D.E."/>
        </authorList>
    </citation>
    <scope>NUCLEOTIDE SEQUENCE [LARGE SCALE GENOMIC DNA]</scope>
    <source>
        <strain evidence="3 4">CGMCC 1.10972</strain>
    </source>
</reference>
<feature type="transmembrane region" description="Helical" evidence="2">
    <location>
        <begin position="154"/>
        <end position="176"/>
    </location>
</feature>
<feature type="compositionally biased region" description="Basic and acidic residues" evidence="1">
    <location>
        <begin position="399"/>
        <end position="409"/>
    </location>
</feature>
<name>A0A1W2EST5_9HYPH</name>
<dbReference type="AlphaFoldDB" id="A0A1W2EST5"/>
<evidence type="ECO:0000313" key="4">
    <source>
        <dbReference type="Proteomes" id="UP000192656"/>
    </source>
</evidence>
<keyword evidence="2" id="KW-0812">Transmembrane</keyword>
<keyword evidence="4" id="KW-1185">Reference proteome</keyword>
<sequence>MASEMIQRRLVFLFPGFEPMGVEAHVARFRRASERSAKAFGVDVSFEEPTNEAKDLSFATLTARLKPQGAGGETRTDIVFCDWSDLIRSYEHRPLPVRVARGFAGLFDFIATGTVIQYLKTSWRYIFFFLYPFVAVLLALLVGLGLFISLDQGFSGPTTGLVAGLIGLAAAAGLLWQIDRRWHLRVALDDWALAADMCRSRNPAIEERVTRFAETIQERAQAAEIAGTADEIVVAAHSLGACYAVPALAKAFEAGFAPRVPLHVLTVGSSLMKTALHPAAAAQREAVRRLLVDHGLPWTDCQGLSDPINFYKSNPATSLGIAADPVPLIVKVRFRHMVSRATYRRIKRDFFRLHRQFVLAVENRCAYSLHMLLLGPASLTQFRQTRSVDRPPLVAPEATSKRPLADKLADPATGALS</sequence>
<feature type="transmembrane region" description="Helical" evidence="2">
    <location>
        <begin position="126"/>
        <end position="148"/>
    </location>
</feature>
<evidence type="ECO:0000313" key="3">
    <source>
        <dbReference type="EMBL" id="SMD12757.1"/>
    </source>
</evidence>
<gene>
    <name evidence="3" type="ORF">SAMN06297251_1332</name>
</gene>
<dbReference type="EMBL" id="FWXR01000033">
    <property type="protein sequence ID" value="SMD12757.1"/>
    <property type="molecule type" value="Genomic_DNA"/>
</dbReference>
<keyword evidence="2" id="KW-1133">Transmembrane helix</keyword>
<protein>
    <recommendedName>
        <fullName evidence="5">Lipase (Class 3)</fullName>
    </recommendedName>
</protein>
<organism evidence="3 4">
    <name type="scientific">Fulvimarina manganoxydans</name>
    <dbReference type="NCBI Taxonomy" id="937218"/>
    <lineage>
        <taxon>Bacteria</taxon>
        <taxon>Pseudomonadati</taxon>
        <taxon>Pseudomonadota</taxon>
        <taxon>Alphaproteobacteria</taxon>
        <taxon>Hyphomicrobiales</taxon>
        <taxon>Aurantimonadaceae</taxon>
        <taxon>Fulvimarina</taxon>
    </lineage>
</organism>
<dbReference type="OrthoDB" id="7257484at2"/>
<proteinExistence type="predicted"/>
<evidence type="ECO:0008006" key="5">
    <source>
        <dbReference type="Google" id="ProtNLM"/>
    </source>
</evidence>
<dbReference type="RefSeq" id="WP_084412861.1">
    <property type="nucleotide sequence ID" value="NZ_FWXR01000033.1"/>
</dbReference>
<evidence type="ECO:0000256" key="1">
    <source>
        <dbReference type="SAM" id="MobiDB-lite"/>
    </source>
</evidence>
<accession>A0A1W2EST5</accession>
<keyword evidence="2" id="KW-0472">Membrane</keyword>
<evidence type="ECO:0000256" key="2">
    <source>
        <dbReference type="SAM" id="Phobius"/>
    </source>
</evidence>